<organism evidence="2 3">
    <name type="scientific">Brachyspira pilosicoli</name>
    <name type="common">Serpulina pilosicoli</name>
    <dbReference type="NCBI Taxonomy" id="52584"/>
    <lineage>
        <taxon>Bacteria</taxon>
        <taxon>Pseudomonadati</taxon>
        <taxon>Spirochaetota</taxon>
        <taxon>Spirochaetia</taxon>
        <taxon>Brachyspirales</taxon>
        <taxon>Brachyspiraceae</taxon>
        <taxon>Brachyspira</taxon>
    </lineage>
</organism>
<evidence type="ECO:0000313" key="3">
    <source>
        <dbReference type="Proteomes" id="UP000323176"/>
    </source>
</evidence>
<dbReference type="InterPro" id="IPR006076">
    <property type="entry name" value="FAD-dep_OxRdtase"/>
</dbReference>
<dbReference type="Pfam" id="PF01266">
    <property type="entry name" value="DAO"/>
    <property type="match status" value="1"/>
</dbReference>
<gene>
    <name evidence="2" type="ORF">EPJ72_08355</name>
</gene>
<dbReference type="Proteomes" id="UP000323176">
    <property type="component" value="Unassembled WGS sequence"/>
</dbReference>
<dbReference type="AlphaFoldDB" id="A0A5C8ERK6"/>
<comment type="caution">
    <text evidence="2">The sequence shown here is derived from an EMBL/GenBank/DDBJ whole genome shotgun (WGS) entry which is preliminary data.</text>
</comment>
<dbReference type="InterPro" id="IPR036188">
    <property type="entry name" value="FAD/NAD-bd_sf"/>
</dbReference>
<feature type="domain" description="FAD dependent oxidoreductase" evidence="1">
    <location>
        <begin position="4"/>
        <end position="77"/>
    </location>
</feature>
<dbReference type="Gene3D" id="3.50.50.60">
    <property type="entry name" value="FAD/NAD(P)-binding domain"/>
    <property type="match status" value="1"/>
</dbReference>
<evidence type="ECO:0000259" key="1">
    <source>
        <dbReference type="Pfam" id="PF01266"/>
    </source>
</evidence>
<name>A0A5C8ERK6_BRAPL</name>
<proteinExistence type="predicted"/>
<sequence length="373" mass="43102">MIYDYVIIGAGIYGLYSADILSNKYKNTKILIIEKDKEAFSRASYVNQARLHSGYHYPRSLHTAIKCSHYFDRFIKDFPFSIVSDYTKIYAVSSKFGMATPDNFEYFCDNANIPYERINENIFFNKNTVDACYKTKEYTIDTLKIKYYYLEKLKEKSNITILYNDYVKNVIIDNNLWLLTLNSSKIIKTNFVINTSYASLNSILKIFNLNTLSMKFELAEMVLCSASESLKGFGITLMDGPFFSIMPFDSHGMYSLSAVRYTPHQNCFQELPTFTCQKKSEICSGMFLDNCNYCKARPETAWMHMFQLAKKYLKSEFLPEFRESIFAIKALMQSSSTSDSRPVIITENNKNPKLVSILGGKLNTIYELNEVLL</sequence>
<dbReference type="SUPFAM" id="SSF51905">
    <property type="entry name" value="FAD/NAD(P)-binding domain"/>
    <property type="match status" value="1"/>
</dbReference>
<reference evidence="2 3" key="1">
    <citation type="journal article" date="1992" name="Lakartidningen">
        <title>[Penicillin V and not amoxicillin is the first choice preparation in acute otitis].</title>
        <authorList>
            <person name="Kamme C."/>
            <person name="Lundgren K."/>
            <person name="Prellner K."/>
        </authorList>
    </citation>
    <scope>NUCLEOTIDE SEQUENCE [LARGE SCALE GENOMIC DNA]</scope>
    <source>
        <strain evidence="2 3">PC5538III-hc</strain>
    </source>
</reference>
<dbReference type="EMBL" id="SAXY01000050">
    <property type="protein sequence ID" value="TXJ40436.1"/>
    <property type="molecule type" value="Genomic_DNA"/>
</dbReference>
<dbReference type="Gene3D" id="3.30.9.10">
    <property type="entry name" value="D-Amino Acid Oxidase, subunit A, domain 2"/>
    <property type="match status" value="1"/>
</dbReference>
<protein>
    <submittedName>
        <fullName evidence="2">FAD-dependent oxidoreductase</fullName>
    </submittedName>
</protein>
<dbReference type="OrthoDB" id="9806179at2"/>
<evidence type="ECO:0000313" key="2">
    <source>
        <dbReference type="EMBL" id="TXJ40436.1"/>
    </source>
</evidence>
<accession>A0A5C8ERK6</accession>